<feature type="binding site" evidence="1">
    <location>
        <position position="52"/>
    </location>
    <ligand>
        <name>Mg(2+)</name>
        <dbReference type="ChEBI" id="CHEBI:18420"/>
        <label>1</label>
    </ligand>
</feature>
<keyword evidence="1" id="KW-0460">Magnesium</keyword>
<dbReference type="AlphaFoldDB" id="E8U644"/>
<feature type="binding site" evidence="1">
    <location>
        <position position="50"/>
    </location>
    <ligand>
        <name>Mg(2+)</name>
        <dbReference type="ChEBI" id="CHEBI:18420"/>
        <label>1</label>
    </ligand>
</feature>
<dbReference type="RefSeq" id="WP_013556038.1">
    <property type="nucleotide sequence ID" value="NC_014958.1"/>
</dbReference>
<dbReference type="Gene3D" id="1.10.4080.10">
    <property type="entry name" value="ADP-ribosylation/Crystallin J1"/>
    <property type="match status" value="1"/>
</dbReference>
<feature type="binding site" evidence="1">
    <location>
        <position position="289"/>
    </location>
    <ligand>
        <name>Mg(2+)</name>
        <dbReference type="ChEBI" id="CHEBI:18420"/>
        <label>1</label>
    </ligand>
</feature>
<dbReference type="PANTHER" id="PTHR16222:SF12">
    <property type="entry name" value="ADP-RIBOSYLGLYCOHYDROLASE-RELATED"/>
    <property type="match status" value="1"/>
</dbReference>
<dbReference type="KEGG" id="dmr:Deima_0879"/>
<evidence type="ECO:0000313" key="2">
    <source>
        <dbReference type="EMBL" id="ADV66533.1"/>
    </source>
</evidence>
<organism evidence="2 3">
    <name type="scientific">Deinococcus maricopensis (strain DSM 21211 / LMG 22137 / NRRL B-23946 / LB-34)</name>
    <dbReference type="NCBI Taxonomy" id="709986"/>
    <lineage>
        <taxon>Bacteria</taxon>
        <taxon>Thermotogati</taxon>
        <taxon>Deinococcota</taxon>
        <taxon>Deinococci</taxon>
        <taxon>Deinococcales</taxon>
        <taxon>Deinococcaceae</taxon>
        <taxon>Deinococcus</taxon>
    </lineage>
</organism>
<dbReference type="GO" id="GO:0046872">
    <property type="term" value="F:metal ion binding"/>
    <property type="evidence" value="ECO:0007669"/>
    <property type="project" value="UniProtKB-KW"/>
</dbReference>
<feature type="binding site" evidence="1">
    <location>
        <position position="287"/>
    </location>
    <ligand>
        <name>Mg(2+)</name>
        <dbReference type="ChEBI" id="CHEBI:18420"/>
        <label>1</label>
    </ligand>
</feature>
<dbReference type="InterPro" id="IPR005502">
    <property type="entry name" value="Ribosyl_crysJ1"/>
</dbReference>
<dbReference type="PANTHER" id="PTHR16222">
    <property type="entry name" value="ADP-RIBOSYLGLYCOHYDROLASE"/>
    <property type="match status" value="1"/>
</dbReference>
<feature type="binding site" evidence="1">
    <location>
        <position position="51"/>
    </location>
    <ligand>
        <name>Mg(2+)</name>
        <dbReference type="ChEBI" id="CHEBI:18420"/>
        <label>1</label>
    </ligand>
</feature>
<gene>
    <name evidence="2" type="ordered locus">Deima_0879</name>
</gene>
<evidence type="ECO:0000313" key="3">
    <source>
        <dbReference type="Proteomes" id="UP000008635"/>
    </source>
</evidence>
<protein>
    <submittedName>
        <fullName evidence="2">ADP-ribosylation/Crystallin J1</fullName>
    </submittedName>
</protein>
<keyword evidence="3" id="KW-1185">Reference proteome</keyword>
<dbReference type="HOGENOM" id="CLU_024566_7_1_0"/>
<dbReference type="Pfam" id="PF03747">
    <property type="entry name" value="ADP_ribosyl_GH"/>
    <property type="match status" value="1"/>
</dbReference>
<accession>E8U644</accession>
<dbReference type="InterPro" id="IPR050792">
    <property type="entry name" value="ADP-ribosylglycohydrolase"/>
</dbReference>
<comment type="cofactor">
    <cofactor evidence="1">
        <name>Mg(2+)</name>
        <dbReference type="ChEBI" id="CHEBI:18420"/>
    </cofactor>
    <text evidence="1">Binds 2 magnesium ions per subunit.</text>
</comment>
<evidence type="ECO:0000256" key="1">
    <source>
        <dbReference type="PIRSR" id="PIRSR605502-1"/>
    </source>
</evidence>
<sequence length="334" mass="36163">MTTPEQVRGVLYGSAYGDALAAPVEFERDVHRIRAQYADTLDLPAEARVTDDTQMMLAVARALLHAPTLTPSALEPHLRAEFIAWRHDPQNNRAPGITCLTACSHLERGGPWQAATVPGSKGCGANMRVQSVALLNADPDTRAGIAMLQAALTHGHPTALAASDLTQHALYTTLHGTAPRDLPDALLQYATERRHHYPHAWLGDLWTHTHDPSPDAYITRGWAECERVLTHLRAAAPRPLSPHLDPCDLTGEGWIAEEALATAALCYASANGDPHDTLTRARATRGDSDSIACIAGALLGAHHGHAAFPPDWADRIEYRDELTTLSDQYAALHT</sequence>
<dbReference type="STRING" id="709986.Deima_0879"/>
<dbReference type="SUPFAM" id="SSF101478">
    <property type="entry name" value="ADP-ribosylglycohydrolase"/>
    <property type="match status" value="1"/>
</dbReference>
<dbReference type="eggNOG" id="COG1397">
    <property type="taxonomic scope" value="Bacteria"/>
</dbReference>
<reference evidence="2 3" key="1">
    <citation type="journal article" date="2011" name="Stand. Genomic Sci.">
        <title>Complete genome sequence of Deinococcus maricopensis type strain (LB-34).</title>
        <authorList>
            <person name="Pukall R."/>
            <person name="Zeytun A."/>
            <person name="Lucas S."/>
            <person name="Lapidus A."/>
            <person name="Hammon N."/>
            <person name="Deshpande S."/>
            <person name="Nolan M."/>
            <person name="Cheng J.F."/>
            <person name="Pitluck S."/>
            <person name="Liolios K."/>
            <person name="Pagani I."/>
            <person name="Mikhailova N."/>
            <person name="Ivanova N."/>
            <person name="Mavromatis K."/>
            <person name="Pati A."/>
            <person name="Tapia R."/>
            <person name="Han C."/>
            <person name="Goodwin L."/>
            <person name="Chen A."/>
            <person name="Palaniappan K."/>
            <person name="Land M."/>
            <person name="Hauser L."/>
            <person name="Chang Y.J."/>
            <person name="Jeffries C.D."/>
            <person name="Brambilla E.M."/>
            <person name="Rohde M."/>
            <person name="Goker M."/>
            <person name="Detter J.C."/>
            <person name="Woyke T."/>
            <person name="Bristow J."/>
            <person name="Eisen J.A."/>
            <person name="Markowitz V."/>
            <person name="Hugenholtz P."/>
            <person name="Kyrpides N.C."/>
            <person name="Klenk H.P."/>
        </authorList>
    </citation>
    <scope>NUCLEOTIDE SEQUENCE [LARGE SCALE GENOMIC DNA]</scope>
    <source>
        <strain evidence="3">DSM 21211 / LMG 22137 / NRRL B-23946 / LB-34</strain>
    </source>
</reference>
<proteinExistence type="predicted"/>
<keyword evidence="1" id="KW-0479">Metal-binding</keyword>
<dbReference type="InterPro" id="IPR036705">
    <property type="entry name" value="Ribosyl_crysJ1_sf"/>
</dbReference>
<reference evidence="3" key="2">
    <citation type="submission" date="2011-01" db="EMBL/GenBank/DDBJ databases">
        <title>The complete genome of Deinococcus maricopensis DSM 21211.</title>
        <authorList>
            <consortium name="US DOE Joint Genome Institute (JGI-PGF)"/>
            <person name="Lucas S."/>
            <person name="Copeland A."/>
            <person name="Lapidus A."/>
            <person name="Goodwin L."/>
            <person name="Pitluck S."/>
            <person name="Kyrpides N."/>
            <person name="Mavromatis K."/>
            <person name="Pagani I."/>
            <person name="Ivanova N."/>
            <person name="Ovchinnikova G."/>
            <person name="Zeytun A."/>
            <person name="Detter J.C."/>
            <person name="Han C."/>
            <person name="Land M."/>
            <person name="Hauser L."/>
            <person name="Markowitz V."/>
            <person name="Cheng J.-F."/>
            <person name="Hugenholtz P."/>
            <person name="Woyke T."/>
            <person name="Wu D."/>
            <person name="Pukall R."/>
            <person name="Gehrich-Schroeter G."/>
            <person name="Brambilla E."/>
            <person name="Klenk H.-P."/>
            <person name="Eisen J.A."/>
        </authorList>
    </citation>
    <scope>NUCLEOTIDE SEQUENCE [LARGE SCALE GENOMIC DNA]</scope>
    <source>
        <strain evidence="3">DSM 21211 / LMG 22137 / NRRL B-23946 / LB-34</strain>
    </source>
</reference>
<dbReference type="OrthoDB" id="9798107at2"/>
<dbReference type="Proteomes" id="UP000008635">
    <property type="component" value="Chromosome"/>
</dbReference>
<dbReference type="EMBL" id="CP002454">
    <property type="protein sequence ID" value="ADV66533.1"/>
    <property type="molecule type" value="Genomic_DNA"/>
</dbReference>
<name>E8U644_DEIML</name>
<feature type="binding site" evidence="1">
    <location>
        <position position="290"/>
    </location>
    <ligand>
        <name>Mg(2+)</name>
        <dbReference type="ChEBI" id="CHEBI:18420"/>
        <label>1</label>
    </ligand>
</feature>